<keyword evidence="5 7" id="KW-0067">ATP-binding</keyword>
<dbReference type="GO" id="GO:0004326">
    <property type="term" value="F:tetrahydrofolylpolyglutamate synthase activity"/>
    <property type="evidence" value="ECO:0007669"/>
    <property type="project" value="InterPro"/>
</dbReference>
<dbReference type="InterPro" id="IPR018109">
    <property type="entry name" value="Folylpolyglutamate_synth_CS"/>
</dbReference>
<dbReference type="STRING" id="1173061.A0A0J9X535"/>
<dbReference type="InterPro" id="IPR036565">
    <property type="entry name" value="Mur-like_cat_sf"/>
</dbReference>
<sequence>MGIDLGLKRVSRLLALLGDPHKSNWYSIHVAGTNGKGSVCAYISSVFSEARISNGRFTSPHLLDRWDSISINGRAVNESLFQEVEGVVRETDKSHEVGATEFEMLTVTAFEIFRRERVRVAVVEVGLGGRLDATNVLVANEDENDNWGVISSVITKIGLDHQGFLGSTLGKIAKEKAGIIKPFIPVVVDGSNAPEVLEVVTSTAENNNAHVEIVVPQPTRVPGESLIKTSNFGIINSKITPLKGNYQANNLGCAVNALSSVAHFFPDLTRDHVLKGIGKTNWPGRLQVLDISLDKDRDIPVLLDGAHNDEAAEKLREYIDTTSRKSPDSPVTFVVAFTQGKDFNSILQRVLKPQDTVIATEFGKVDGMPWISSHTSQEVADVAQAVVSSQVQQSSNVREAVNLVDITDRIVIFGSLYLVSEVLRWQRR</sequence>
<evidence type="ECO:0000256" key="2">
    <source>
        <dbReference type="ARBA" id="ARBA00022598"/>
    </source>
</evidence>
<dbReference type="UniPathway" id="UPA00850"/>
<keyword evidence="4 7" id="KW-0547">Nucleotide-binding</keyword>
<dbReference type="GO" id="GO:0005829">
    <property type="term" value="C:cytosol"/>
    <property type="evidence" value="ECO:0007669"/>
    <property type="project" value="TreeGrafter"/>
</dbReference>
<dbReference type="InterPro" id="IPR036615">
    <property type="entry name" value="Mur_ligase_C_dom_sf"/>
</dbReference>
<comment type="caution">
    <text evidence="8">The sequence shown here is derived from an EMBL/GenBank/DDBJ whole genome shotgun (WGS) entry which is preliminary data.</text>
</comment>
<evidence type="ECO:0000256" key="1">
    <source>
        <dbReference type="ARBA" id="ARBA00008276"/>
    </source>
</evidence>
<dbReference type="SUPFAM" id="SSF53623">
    <property type="entry name" value="MurD-like peptide ligases, catalytic domain"/>
    <property type="match status" value="1"/>
</dbReference>
<dbReference type="GO" id="GO:0046872">
    <property type="term" value="F:metal ion binding"/>
    <property type="evidence" value="ECO:0007669"/>
    <property type="project" value="UniProtKB-KW"/>
</dbReference>
<keyword evidence="3" id="KW-0479">Metal-binding</keyword>
<dbReference type="NCBIfam" id="TIGR01499">
    <property type="entry name" value="folC"/>
    <property type="match status" value="1"/>
</dbReference>
<dbReference type="GO" id="GO:0005524">
    <property type="term" value="F:ATP binding"/>
    <property type="evidence" value="ECO:0007669"/>
    <property type="project" value="UniProtKB-KW"/>
</dbReference>
<dbReference type="GO" id="GO:0006730">
    <property type="term" value="P:one-carbon metabolic process"/>
    <property type="evidence" value="ECO:0007669"/>
    <property type="project" value="UniProtKB-KW"/>
</dbReference>
<evidence type="ECO:0000256" key="7">
    <source>
        <dbReference type="PIRNR" id="PIRNR001563"/>
    </source>
</evidence>
<proteinExistence type="inferred from homology"/>
<evidence type="ECO:0000256" key="5">
    <source>
        <dbReference type="ARBA" id="ARBA00022840"/>
    </source>
</evidence>
<keyword evidence="6" id="KW-0460">Magnesium</keyword>
<comment type="pathway">
    <text evidence="7">Cofactor biosynthesis; tetrahydrofolylpolyglutamate biosynthesis.</text>
</comment>
<comment type="catalytic activity">
    <reaction evidence="7">
        <text>7,8-dihydropteroate + L-glutamate + ATP = 7,8-dihydrofolate + ADP + phosphate + H(+)</text>
        <dbReference type="Rhea" id="RHEA:23584"/>
        <dbReference type="ChEBI" id="CHEBI:15378"/>
        <dbReference type="ChEBI" id="CHEBI:17839"/>
        <dbReference type="ChEBI" id="CHEBI:29985"/>
        <dbReference type="ChEBI" id="CHEBI:30616"/>
        <dbReference type="ChEBI" id="CHEBI:43474"/>
        <dbReference type="ChEBI" id="CHEBI:57451"/>
        <dbReference type="ChEBI" id="CHEBI:456216"/>
        <dbReference type="EC" id="6.3.2.12"/>
    </reaction>
</comment>
<dbReference type="EMBL" id="CCBN010000002">
    <property type="protein sequence ID" value="CDO52248.1"/>
    <property type="molecule type" value="Genomic_DNA"/>
</dbReference>
<comment type="similarity">
    <text evidence="1 7">Belongs to the folylpolyglutamate synthase family.</text>
</comment>
<name>A0A0J9X535_GEOCN</name>
<dbReference type="Proteomes" id="UP000242525">
    <property type="component" value="Unassembled WGS sequence"/>
</dbReference>
<dbReference type="PANTHER" id="PTHR11136">
    <property type="entry name" value="FOLYLPOLYGLUTAMATE SYNTHASE-RELATED"/>
    <property type="match status" value="1"/>
</dbReference>
<dbReference type="Gene3D" id="3.90.190.20">
    <property type="entry name" value="Mur ligase, C-terminal domain"/>
    <property type="match status" value="1"/>
</dbReference>
<evidence type="ECO:0000256" key="3">
    <source>
        <dbReference type="ARBA" id="ARBA00022723"/>
    </source>
</evidence>
<dbReference type="GO" id="GO:0008841">
    <property type="term" value="F:dihydrofolate synthase activity"/>
    <property type="evidence" value="ECO:0007669"/>
    <property type="project" value="UniProtKB-EC"/>
</dbReference>
<dbReference type="AlphaFoldDB" id="A0A0J9X535"/>
<dbReference type="EC" id="6.3.2.12" evidence="7"/>
<keyword evidence="2 7" id="KW-0436">Ligase</keyword>
<dbReference type="Gene3D" id="3.40.1190.10">
    <property type="entry name" value="Mur-like, catalytic domain"/>
    <property type="match status" value="1"/>
</dbReference>
<accession>A0A0J9X535</accession>
<organism evidence="8 9">
    <name type="scientific">Geotrichum candidum</name>
    <name type="common">Oospora lactis</name>
    <name type="synonym">Dipodascus geotrichum</name>
    <dbReference type="NCBI Taxonomy" id="1173061"/>
    <lineage>
        <taxon>Eukaryota</taxon>
        <taxon>Fungi</taxon>
        <taxon>Dikarya</taxon>
        <taxon>Ascomycota</taxon>
        <taxon>Saccharomycotina</taxon>
        <taxon>Dipodascomycetes</taxon>
        <taxon>Dipodascales</taxon>
        <taxon>Dipodascaceae</taxon>
        <taxon>Geotrichum</taxon>
    </lineage>
</organism>
<dbReference type="PIRSF" id="PIRSF001563">
    <property type="entry name" value="Folylpolyglu_synth"/>
    <property type="match status" value="1"/>
</dbReference>
<reference evidence="8" key="1">
    <citation type="submission" date="2014-03" db="EMBL/GenBank/DDBJ databases">
        <authorList>
            <person name="Casaregola S."/>
        </authorList>
    </citation>
    <scope>NUCLEOTIDE SEQUENCE [LARGE SCALE GENOMIC DNA]</scope>
    <source>
        <strain evidence="8">CLIB 918</strain>
    </source>
</reference>
<evidence type="ECO:0000313" key="9">
    <source>
        <dbReference type="Proteomes" id="UP000242525"/>
    </source>
</evidence>
<evidence type="ECO:0000256" key="4">
    <source>
        <dbReference type="ARBA" id="ARBA00022741"/>
    </source>
</evidence>
<dbReference type="FunFam" id="3.40.1190.10:FF:000010">
    <property type="entry name" value="Dihydrofolate synthetase"/>
    <property type="match status" value="1"/>
</dbReference>
<evidence type="ECO:0000313" key="8">
    <source>
        <dbReference type="EMBL" id="CDO52248.1"/>
    </source>
</evidence>
<dbReference type="OrthoDB" id="5212574at2759"/>
<dbReference type="SUPFAM" id="SSF53244">
    <property type="entry name" value="MurD-like peptide ligases, peptide-binding domain"/>
    <property type="match status" value="1"/>
</dbReference>
<protein>
    <recommendedName>
        <fullName evidence="7">Dihydrofolate synthetase</fullName>
        <ecNumber evidence="7">6.3.2.12</ecNumber>
    </recommendedName>
</protein>
<dbReference type="InterPro" id="IPR001645">
    <property type="entry name" value="Folylpolyglutamate_synth"/>
</dbReference>
<gene>
    <name evidence="8" type="ORF">BN980_GECA02s08007g</name>
</gene>
<dbReference type="PROSITE" id="PS01012">
    <property type="entry name" value="FOLYLPOLYGLU_SYNT_2"/>
    <property type="match status" value="1"/>
</dbReference>
<keyword evidence="7" id="KW-0554">One-carbon metabolism</keyword>
<dbReference type="GO" id="GO:0005739">
    <property type="term" value="C:mitochondrion"/>
    <property type="evidence" value="ECO:0007669"/>
    <property type="project" value="TreeGrafter"/>
</dbReference>
<dbReference type="PANTHER" id="PTHR11136:SF0">
    <property type="entry name" value="DIHYDROFOLATE SYNTHETASE-RELATED"/>
    <property type="match status" value="1"/>
</dbReference>
<keyword evidence="9" id="KW-1185">Reference proteome</keyword>
<evidence type="ECO:0000256" key="6">
    <source>
        <dbReference type="ARBA" id="ARBA00022842"/>
    </source>
</evidence>